<evidence type="ECO:0008006" key="5">
    <source>
        <dbReference type="Google" id="ProtNLM"/>
    </source>
</evidence>
<evidence type="ECO:0000313" key="4">
    <source>
        <dbReference type="Proteomes" id="UP000829196"/>
    </source>
</evidence>
<dbReference type="NCBIfam" id="TIGR00756">
    <property type="entry name" value="PPR"/>
    <property type="match status" value="1"/>
</dbReference>
<keyword evidence="1" id="KW-0677">Repeat</keyword>
<dbReference type="GO" id="GO:0003723">
    <property type="term" value="F:RNA binding"/>
    <property type="evidence" value="ECO:0007669"/>
    <property type="project" value="InterPro"/>
</dbReference>
<dbReference type="InterPro" id="IPR011990">
    <property type="entry name" value="TPR-like_helical_dom_sf"/>
</dbReference>
<gene>
    <name evidence="3" type="ORF">KFK09_025426</name>
</gene>
<reference evidence="3" key="1">
    <citation type="journal article" date="2022" name="Front. Genet.">
        <title>Chromosome-Scale Assembly of the Dendrobium nobile Genome Provides Insights Into the Molecular Mechanism of the Biosynthesis of the Medicinal Active Ingredient of Dendrobium.</title>
        <authorList>
            <person name="Xu Q."/>
            <person name="Niu S.-C."/>
            <person name="Li K.-L."/>
            <person name="Zheng P.-J."/>
            <person name="Zhang X.-J."/>
            <person name="Jia Y."/>
            <person name="Liu Y."/>
            <person name="Niu Y.-X."/>
            <person name="Yu L.-H."/>
            <person name="Chen D.-F."/>
            <person name="Zhang G.-Q."/>
        </authorList>
    </citation>
    <scope>NUCLEOTIDE SEQUENCE</scope>
    <source>
        <tissue evidence="3">Leaf</tissue>
    </source>
</reference>
<organism evidence="3 4">
    <name type="scientific">Dendrobium nobile</name>
    <name type="common">Orchid</name>
    <dbReference type="NCBI Taxonomy" id="94219"/>
    <lineage>
        <taxon>Eukaryota</taxon>
        <taxon>Viridiplantae</taxon>
        <taxon>Streptophyta</taxon>
        <taxon>Embryophyta</taxon>
        <taxon>Tracheophyta</taxon>
        <taxon>Spermatophyta</taxon>
        <taxon>Magnoliopsida</taxon>
        <taxon>Liliopsida</taxon>
        <taxon>Asparagales</taxon>
        <taxon>Orchidaceae</taxon>
        <taxon>Epidendroideae</taxon>
        <taxon>Malaxideae</taxon>
        <taxon>Dendrobiinae</taxon>
        <taxon>Dendrobium</taxon>
    </lineage>
</organism>
<dbReference type="PROSITE" id="PS51375">
    <property type="entry name" value="PPR"/>
    <property type="match status" value="1"/>
</dbReference>
<dbReference type="PANTHER" id="PTHR47926">
    <property type="entry name" value="PENTATRICOPEPTIDE REPEAT-CONTAINING PROTEIN"/>
    <property type="match status" value="1"/>
</dbReference>
<evidence type="ECO:0000256" key="2">
    <source>
        <dbReference type="PROSITE-ProRule" id="PRU00708"/>
    </source>
</evidence>
<dbReference type="SMR" id="A0A8T3AFD6"/>
<dbReference type="AlphaFoldDB" id="A0A8T3AFD6"/>
<dbReference type="Pfam" id="PF01535">
    <property type="entry name" value="PPR"/>
    <property type="match status" value="1"/>
</dbReference>
<dbReference type="Proteomes" id="UP000829196">
    <property type="component" value="Unassembled WGS sequence"/>
</dbReference>
<evidence type="ECO:0000313" key="3">
    <source>
        <dbReference type="EMBL" id="KAI0495276.1"/>
    </source>
</evidence>
<dbReference type="EMBL" id="JAGYWB010000017">
    <property type="protein sequence ID" value="KAI0495276.1"/>
    <property type="molecule type" value="Genomic_DNA"/>
</dbReference>
<dbReference type="Gene3D" id="1.25.40.10">
    <property type="entry name" value="Tetratricopeptide repeat domain"/>
    <property type="match status" value="1"/>
</dbReference>
<protein>
    <recommendedName>
        <fullName evidence="5">Pentatricopeptide repeat-containing protein</fullName>
    </recommendedName>
</protein>
<accession>A0A8T3AFD6</accession>
<evidence type="ECO:0000256" key="1">
    <source>
        <dbReference type="ARBA" id="ARBA00022737"/>
    </source>
</evidence>
<dbReference type="PANTHER" id="PTHR47926:SF457">
    <property type="entry name" value="PENTACOTRIPEPTIDE-REPEAT REGION OF PRORP DOMAIN-CONTAINING PROTEIN"/>
    <property type="match status" value="1"/>
</dbReference>
<keyword evidence="4" id="KW-1185">Reference proteome</keyword>
<dbReference type="InterPro" id="IPR002885">
    <property type="entry name" value="PPR_rpt"/>
</dbReference>
<comment type="caution">
    <text evidence="3">The sequence shown here is derived from an EMBL/GenBank/DDBJ whole genome shotgun (WGS) entry which is preliminary data.</text>
</comment>
<name>A0A8T3AFD6_DENNO</name>
<proteinExistence type="predicted"/>
<dbReference type="OrthoDB" id="9990610at2759"/>
<dbReference type="GO" id="GO:0009451">
    <property type="term" value="P:RNA modification"/>
    <property type="evidence" value="ECO:0007669"/>
    <property type="project" value="InterPro"/>
</dbReference>
<feature type="repeat" description="PPR" evidence="2">
    <location>
        <begin position="20"/>
        <end position="50"/>
    </location>
</feature>
<sequence length="222" mass="25742">MDFFDMDTTRNLFEQMSVKNTHSYIAMITAYTHNGFIDEAKALFHLMRDICHGRHHKHTTIATLASAFAQSESPSRARFLQAYIGHHDTDLLNDHSIAALIDLHSKCKNIDKSYNLFCRWNQKELGCYSVMIDGGGIHKCIAKEIKLFEEIQEANSNEHPVTELYRNISFLSIVGHGVDFRTYCLFAKNSYSPTHWQIKMPVHFNDSKAEHPHLKWESLFMY</sequence>
<dbReference type="InterPro" id="IPR046960">
    <property type="entry name" value="PPR_At4g14850-like_plant"/>
</dbReference>